<dbReference type="AlphaFoldDB" id="A0ABD6A8Z5"/>
<dbReference type="RefSeq" id="WP_276303712.1">
    <property type="nucleotide sequence ID" value="NZ_CP119992.1"/>
</dbReference>
<dbReference type="GeneID" id="79316319"/>
<dbReference type="Proteomes" id="UP001596547">
    <property type="component" value="Unassembled WGS sequence"/>
</dbReference>
<keyword evidence="2" id="KW-1185">Reference proteome</keyword>
<proteinExistence type="predicted"/>
<reference evidence="1 2" key="1">
    <citation type="journal article" date="2019" name="Int. J. Syst. Evol. Microbiol.">
        <title>The Global Catalogue of Microorganisms (GCM) 10K type strain sequencing project: providing services to taxonomists for standard genome sequencing and annotation.</title>
        <authorList>
            <consortium name="The Broad Institute Genomics Platform"/>
            <consortium name="The Broad Institute Genome Sequencing Center for Infectious Disease"/>
            <person name="Wu L."/>
            <person name="Ma J."/>
        </authorList>
    </citation>
    <scope>NUCLEOTIDE SEQUENCE [LARGE SCALE GENOMIC DNA]</scope>
    <source>
        <strain evidence="1 2">PSR21</strain>
    </source>
</reference>
<organism evidence="1 2">
    <name type="scientific">Halomarina halobia</name>
    <dbReference type="NCBI Taxonomy" id="3033386"/>
    <lineage>
        <taxon>Archaea</taxon>
        <taxon>Methanobacteriati</taxon>
        <taxon>Methanobacteriota</taxon>
        <taxon>Stenosarchaea group</taxon>
        <taxon>Halobacteria</taxon>
        <taxon>Halobacteriales</taxon>
        <taxon>Natronomonadaceae</taxon>
        <taxon>Halomarina</taxon>
    </lineage>
</organism>
<accession>A0ABD6A8Z5</accession>
<comment type="caution">
    <text evidence="1">The sequence shown here is derived from an EMBL/GenBank/DDBJ whole genome shotgun (WGS) entry which is preliminary data.</text>
</comment>
<gene>
    <name evidence="1" type="ORF">ACFQPE_09495</name>
</gene>
<dbReference type="EMBL" id="JBHTBF010000002">
    <property type="protein sequence ID" value="MFC7317028.1"/>
    <property type="molecule type" value="Genomic_DNA"/>
</dbReference>
<evidence type="ECO:0000313" key="2">
    <source>
        <dbReference type="Proteomes" id="UP001596547"/>
    </source>
</evidence>
<protein>
    <submittedName>
        <fullName evidence="1">Uncharacterized protein</fullName>
    </submittedName>
</protein>
<evidence type="ECO:0000313" key="1">
    <source>
        <dbReference type="EMBL" id="MFC7317028.1"/>
    </source>
</evidence>
<name>A0ABD6A8Z5_9EURY</name>
<sequence>MRRRSRRDGSLCEAHLSGLTDGEDAEMDACPHEHENRVDVCEVSDADRAAMLREYLEAFVDEIDDEIDPDRAVRTF</sequence>